<feature type="domain" description="Cas12f1-like TNB" evidence="7">
    <location>
        <begin position="418"/>
        <end position="485"/>
    </location>
</feature>
<keyword evidence="3" id="KW-0238">DNA-binding</keyword>
<dbReference type="Pfam" id="PF07282">
    <property type="entry name" value="Cas12f1-like_TNB"/>
    <property type="match status" value="1"/>
</dbReference>
<feature type="domain" description="Probable transposase IS891/IS1136/IS1341" evidence="6">
    <location>
        <begin position="282"/>
        <end position="397"/>
    </location>
</feature>
<dbReference type="GO" id="GO:0032196">
    <property type="term" value="P:transposition"/>
    <property type="evidence" value="ECO:0007669"/>
    <property type="project" value="UniProtKB-KW"/>
</dbReference>
<comment type="similarity">
    <text evidence="1">In the C-terminal section; belongs to the transposase 35 family.</text>
</comment>
<keyword evidence="9" id="KW-1185">Reference proteome</keyword>
<sequence length="551" mass="59358">MMIVGMRTCGQAAKVAGLTGGVQLPGKPKPDGSQTLSRYVDVGADFESHRAVVESVSVLFKLYDGDAAGYAVNGSLGAEVASGWLVTAAKFEVEWPAEPERAALVRSHFGARRKAFNWGLGRVKADLDAKSADPEHESLGWDLGALRKAWNLAKHEVAPWWATNSKECYSAGLADLAQALSNWSASKNGRRQGRRVGFPRFATARRDPGRVRFTTGTMRVEDDRHSITVPVISALRSKENTRRVQRHLASGRARILNMTLSQRWGRLFVSVGYALRTPSAGRTPTQPTVRAGVDLGVRTLATVATIDPATGVETVVEYKNPAPLKATLAARRRAGRELSRRIPGSHGHRAAKAKLTRLDRRCVHLRREAAHQLTTQLAGTYGQVVIEDLDVAAMKRSMGRRAFRRSVSDAAMGLVAPMLAYKTTRHGSTLIVADRWFPSSQLHHRCTHPNGTPCRLVGKGRIDKHLICPQTGEMVDRDRNAALNLRDWPDYASCGPVGTTAPSVPGPTESVGTGHGADTGSTGAGGASVRPRPRGAGRGEAKTPTPQGDAA</sequence>
<evidence type="ECO:0000313" key="8">
    <source>
        <dbReference type="EMBL" id="EFG78701.1"/>
    </source>
</evidence>
<gene>
    <name evidence="8" type="ORF">HMPREF0591_1327</name>
</gene>
<dbReference type="GO" id="GO:0003677">
    <property type="term" value="F:DNA binding"/>
    <property type="evidence" value="ECO:0007669"/>
    <property type="project" value="UniProtKB-KW"/>
</dbReference>
<evidence type="ECO:0000256" key="4">
    <source>
        <dbReference type="ARBA" id="ARBA00023172"/>
    </source>
</evidence>
<reference evidence="8 9" key="1">
    <citation type="submission" date="2010-04" db="EMBL/GenBank/DDBJ databases">
        <authorList>
            <person name="Muzny D."/>
            <person name="Qin X."/>
            <person name="Deng J."/>
            <person name="Jiang H."/>
            <person name="Liu Y."/>
            <person name="Qu J."/>
            <person name="Song X.-Z."/>
            <person name="Zhang L."/>
            <person name="Thornton R."/>
            <person name="Coyle M."/>
            <person name="Francisco L."/>
            <person name="Jackson L."/>
            <person name="Javaid M."/>
            <person name="Korchina V."/>
            <person name="Kovar C."/>
            <person name="Mata R."/>
            <person name="Mathew T."/>
            <person name="Ngo R."/>
            <person name="Nguyen L."/>
            <person name="Nguyen N."/>
            <person name="Okwuonu G."/>
            <person name="Ongeri F."/>
            <person name="Pham C."/>
            <person name="Simmons D."/>
            <person name="Wilczek-Boney K."/>
            <person name="Hale W."/>
            <person name="Jakkamsetti A."/>
            <person name="Pham P."/>
            <person name="Ruth R."/>
            <person name="San Lucas F."/>
            <person name="Warren J."/>
            <person name="Zhang J."/>
            <person name="Zhao Z."/>
            <person name="Zhou C."/>
            <person name="Zhu D."/>
            <person name="Lee S."/>
            <person name="Bess C."/>
            <person name="Blankenburg K."/>
            <person name="Forbes L."/>
            <person name="Fu Q."/>
            <person name="Gubbala S."/>
            <person name="Hirani K."/>
            <person name="Jayaseelan J.C."/>
            <person name="Lara F."/>
            <person name="Munidasa M."/>
            <person name="Palculict T."/>
            <person name="Patil S."/>
            <person name="Pu L.-L."/>
            <person name="Saada N."/>
            <person name="Tang L."/>
            <person name="Weissenberger G."/>
            <person name="Zhu Y."/>
            <person name="Hemphill L."/>
            <person name="Shang Y."/>
            <person name="Youmans B."/>
            <person name="Ayvaz T."/>
            <person name="Ross M."/>
            <person name="Santibanez J."/>
            <person name="Aqrawi P."/>
            <person name="Gross S."/>
            <person name="Joshi V."/>
            <person name="Fowler G."/>
            <person name="Nazareth L."/>
            <person name="Reid J."/>
            <person name="Worley K."/>
            <person name="Petrosino J."/>
            <person name="Highlander S."/>
            <person name="Gibbs R."/>
        </authorList>
    </citation>
    <scope>NUCLEOTIDE SEQUENCE [LARGE SCALE GENOMIC DNA]</scope>
    <source>
        <strain evidence="8 9">ATCC BAA-614</strain>
    </source>
</reference>
<evidence type="ECO:0000256" key="5">
    <source>
        <dbReference type="SAM" id="MobiDB-lite"/>
    </source>
</evidence>
<dbReference type="NCBIfam" id="NF040570">
    <property type="entry name" value="guided_TnpB"/>
    <property type="match status" value="1"/>
</dbReference>
<dbReference type="AlphaFoldDB" id="D5P583"/>
<accession>D5P583</accession>
<organism evidence="8 9">
    <name type="scientific">Mycobacterium parascrofulaceum ATCC BAA-614</name>
    <dbReference type="NCBI Taxonomy" id="525368"/>
    <lineage>
        <taxon>Bacteria</taxon>
        <taxon>Bacillati</taxon>
        <taxon>Actinomycetota</taxon>
        <taxon>Actinomycetes</taxon>
        <taxon>Mycobacteriales</taxon>
        <taxon>Mycobacteriaceae</taxon>
        <taxon>Mycobacterium</taxon>
        <taxon>Mycobacterium simiae complex</taxon>
    </lineage>
</organism>
<evidence type="ECO:0000256" key="3">
    <source>
        <dbReference type="ARBA" id="ARBA00023125"/>
    </source>
</evidence>
<feature type="region of interest" description="Disordered" evidence="5">
    <location>
        <begin position="496"/>
        <end position="551"/>
    </location>
</feature>
<proteinExistence type="inferred from homology"/>
<dbReference type="Proteomes" id="UP000003653">
    <property type="component" value="Unassembled WGS sequence"/>
</dbReference>
<dbReference type="eggNOG" id="COG0675">
    <property type="taxonomic scope" value="Bacteria"/>
</dbReference>
<dbReference type="InterPro" id="IPR010095">
    <property type="entry name" value="Cas12f1-like_TNB"/>
</dbReference>
<dbReference type="GO" id="GO:0006310">
    <property type="term" value="P:DNA recombination"/>
    <property type="evidence" value="ECO:0007669"/>
    <property type="project" value="UniProtKB-KW"/>
</dbReference>
<keyword evidence="2" id="KW-0815">Transposition</keyword>
<dbReference type="HOGENOM" id="CLU_032903_2_2_11"/>
<evidence type="ECO:0000256" key="1">
    <source>
        <dbReference type="ARBA" id="ARBA00008761"/>
    </source>
</evidence>
<name>D5P583_9MYCO</name>
<protein>
    <submittedName>
        <fullName evidence="8">Transposase, IS605 OrfB family</fullName>
    </submittedName>
</protein>
<dbReference type="NCBIfam" id="NF038280">
    <property type="entry name" value="IS607_TnpB"/>
    <property type="match status" value="1"/>
</dbReference>
<evidence type="ECO:0000256" key="2">
    <source>
        <dbReference type="ARBA" id="ARBA00022578"/>
    </source>
</evidence>
<comment type="caution">
    <text evidence="8">The sequence shown here is derived from an EMBL/GenBank/DDBJ whole genome shotgun (WGS) entry which is preliminary data.</text>
</comment>
<keyword evidence="4" id="KW-0233">DNA recombination</keyword>
<feature type="compositionally biased region" description="Gly residues" evidence="5">
    <location>
        <begin position="513"/>
        <end position="526"/>
    </location>
</feature>
<dbReference type="InterPro" id="IPR053470">
    <property type="entry name" value="RNA-guided_DNA_endonuclease"/>
</dbReference>
<dbReference type="Pfam" id="PF01385">
    <property type="entry name" value="OrfB_IS605"/>
    <property type="match status" value="1"/>
</dbReference>
<evidence type="ECO:0000259" key="7">
    <source>
        <dbReference type="Pfam" id="PF07282"/>
    </source>
</evidence>
<dbReference type="InterPro" id="IPR001959">
    <property type="entry name" value="Transposase"/>
</dbReference>
<evidence type="ECO:0000313" key="9">
    <source>
        <dbReference type="Proteomes" id="UP000003653"/>
    </source>
</evidence>
<dbReference type="EMBL" id="ADNV01000097">
    <property type="protein sequence ID" value="EFG78701.1"/>
    <property type="molecule type" value="Genomic_DNA"/>
</dbReference>
<evidence type="ECO:0000259" key="6">
    <source>
        <dbReference type="Pfam" id="PF01385"/>
    </source>
</evidence>